<dbReference type="GO" id="GO:0006260">
    <property type="term" value="P:DNA replication"/>
    <property type="evidence" value="ECO:0007669"/>
    <property type="project" value="UniProtKB-UniRule"/>
</dbReference>
<evidence type="ECO:0000256" key="3">
    <source>
        <dbReference type="ARBA" id="ARBA00019080"/>
    </source>
</evidence>
<dbReference type="InterPro" id="IPR056772">
    <property type="entry name" value="RecA-like_ORC2"/>
</dbReference>
<dbReference type="GO" id="GO:0005664">
    <property type="term" value="C:nuclear origin of replication recognition complex"/>
    <property type="evidence" value="ECO:0007669"/>
    <property type="project" value="UniProtKB-UniRule"/>
</dbReference>
<keyword evidence="5 6" id="KW-0539">Nucleus</keyword>
<evidence type="ECO:0000259" key="8">
    <source>
        <dbReference type="Pfam" id="PF04084"/>
    </source>
</evidence>
<dbReference type="PANTHER" id="PTHR14052:SF0">
    <property type="entry name" value="ORIGIN RECOGNITION COMPLEX SUBUNIT 2"/>
    <property type="match status" value="1"/>
</dbReference>
<name>A0A8J9V349_9NEOP</name>
<dbReference type="AlphaFoldDB" id="A0A8J9V349"/>
<proteinExistence type="inferred from homology"/>
<evidence type="ECO:0000256" key="2">
    <source>
        <dbReference type="ARBA" id="ARBA00007421"/>
    </source>
</evidence>
<reference evidence="10" key="1">
    <citation type="submission" date="2021-12" db="EMBL/GenBank/DDBJ databases">
        <authorList>
            <person name="Martin H S."/>
        </authorList>
    </citation>
    <scope>NUCLEOTIDE SEQUENCE</scope>
</reference>
<dbReference type="GO" id="GO:0003688">
    <property type="term" value="F:DNA replication origin binding"/>
    <property type="evidence" value="ECO:0007669"/>
    <property type="project" value="UniProtKB-UniRule"/>
</dbReference>
<organism evidence="10 11">
    <name type="scientific">Brenthis ino</name>
    <name type="common">lesser marbled fritillary</name>
    <dbReference type="NCBI Taxonomy" id="405034"/>
    <lineage>
        <taxon>Eukaryota</taxon>
        <taxon>Metazoa</taxon>
        <taxon>Ecdysozoa</taxon>
        <taxon>Arthropoda</taxon>
        <taxon>Hexapoda</taxon>
        <taxon>Insecta</taxon>
        <taxon>Pterygota</taxon>
        <taxon>Neoptera</taxon>
        <taxon>Endopterygota</taxon>
        <taxon>Lepidoptera</taxon>
        <taxon>Glossata</taxon>
        <taxon>Ditrysia</taxon>
        <taxon>Papilionoidea</taxon>
        <taxon>Nymphalidae</taxon>
        <taxon>Heliconiinae</taxon>
        <taxon>Argynnini</taxon>
        <taxon>Brenthis</taxon>
    </lineage>
</organism>
<evidence type="ECO:0000313" key="10">
    <source>
        <dbReference type="EMBL" id="CAH0729379.1"/>
    </source>
</evidence>
<dbReference type="EMBL" id="OV170228">
    <property type="protein sequence ID" value="CAH0729379.1"/>
    <property type="molecule type" value="Genomic_DNA"/>
</dbReference>
<comment type="function">
    <text evidence="6">Component of the origin recognition complex (ORC) that binds origins of replication. DNA-binding is ATP-dependent. ORC is required to assemble the pre-replication complex necessary to initiate DNA replication.</text>
</comment>
<comment type="similarity">
    <text evidence="2 6">Belongs to the ORC2 family.</text>
</comment>
<feature type="non-terminal residue" evidence="10">
    <location>
        <position position="544"/>
    </location>
</feature>
<feature type="compositionally biased region" description="Basic and acidic residues" evidence="7">
    <location>
        <begin position="1"/>
        <end position="16"/>
    </location>
</feature>
<dbReference type="Pfam" id="PF04084">
    <property type="entry name" value="RecA-like_ORC2"/>
    <property type="match status" value="1"/>
</dbReference>
<sequence>MYNSVEDRSGSDKDFVSPDFTPRRATRHRTKPKKYDEYLDTTPAKRKTYKHNESSDEEFTLDEESAHKPKALFGNDDVDGQDIFKFKSRHTKNDLQNKVKAAVINLTNSPMKTPKKNLLLKVDEATPKHVVNIMKKKIIQAVDSDSSESDFSGSSSDFVPDKSDEESDSSHGNSESDAEEESEPKKPTTQITATKSKVRQKHTEYFVTSDNYFMMNSSKKITTSDHTLARLKNLNLNNNIKDVDIHMSNEHKDKITDLIQSYDQLFNRWLYVLSENFNVILYGIGSKKTVLQRFQMEKIQNMPCIVVNGFFPSLTVKNILETIVIDLLENTHVSSNIGDVVSLIDSQLIEYSVELFLIVHNIDGIMLRSSKAQSVLANLARLKNIHLIATIDHINAPLLWDHNKLSKFNFTWWDVTTFLPYIEETSFENSLMTQRSGALQLSSLKSVFQSLTTNAKGIFQIIIEYQLENHKQTHYQGLPFKDLYSKAREHFLVSSDLALRAQLTEFLDHKLVKIKRTCDGSENLVIPIESGLLQQFLDQQSIMQ</sequence>
<dbReference type="Proteomes" id="UP000838878">
    <property type="component" value="Chromosome 8"/>
</dbReference>
<feature type="region of interest" description="Disordered" evidence="7">
    <location>
        <begin position="1"/>
        <end position="76"/>
    </location>
</feature>
<evidence type="ECO:0000256" key="4">
    <source>
        <dbReference type="ARBA" id="ARBA00022705"/>
    </source>
</evidence>
<evidence type="ECO:0000256" key="7">
    <source>
        <dbReference type="SAM" id="MobiDB-lite"/>
    </source>
</evidence>
<evidence type="ECO:0000256" key="5">
    <source>
        <dbReference type="ARBA" id="ARBA00023242"/>
    </source>
</evidence>
<evidence type="ECO:0000313" key="11">
    <source>
        <dbReference type="Proteomes" id="UP000838878"/>
    </source>
</evidence>
<comment type="subcellular location">
    <subcellularLocation>
        <location evidence="1 6">Nucleus</location>
    </subcellularLocation>
</comment>
<feature type="region of interest" description="Disordered" evidence="7">
    <location>
        <begin position="142"/>
        <end position="197"/>
    </location>
</feature>
<dbReference type="PANTHER" id="PTHR14052">
    <property type="entry name" value="ORIGIN RECOGNITION COMPLEX SUBUNIT 2"/>
    <property type="match status" value="1"/>
</dbReference>
<gene>
    <name evidence="10" type="ORF">BINO364_LOCUS14470</name>
</gene>
<keyword evidence="11" id="KW-1185">Reference proteome</keyword>
<evidence type="ECO:0000256" key="1">
    <source>
        <dbReference type="ARBA" id="ARBA00004123"/>
    </source>
</evidence>
<dbReference type="OrthoDB" id="20198at2759"/>
<feature type="domain" description="Origin recognition complex subunit 2 RecA-like" evidence="8">
    <location>
        <begin position="255"/>
        <end position="415"/>
    </location>
</feature>
<feature type="domain" description="Origin recognition complex subunit 2 winged-helix" evidence="9">
    <location>
        <begin position="471"/>
        <end position="529"/>
    </location>
</feature>
<dbReference type="InterPro" id="IPR056773">
    <property type="entry name" value="WHD_ORC2"/>
</dbReference>
<evidence type="ECO:0000259" key="9">
    <source>
        <dbReference type="Pfam" id="PF24882"/>
    </source>
</evidence>
<dbReference type="InterPro" id="IPR007220">
    <property type="entry name" value="ORC2"/>
</dbReference>
<comment type="subunit">
    <text evidence="6">Component of the origin recognition complex (ORC).</text>
</comment>
<accession>A0A8J9V349</accession>
<protein>
    <recommendedName>
        <fullName evidence="3 6">Origin recognition complex subunit 2</fullName>
    </recommendedName>
</protein>
<keyword evidence="4 6" id="KW-0235">DNA replication</keyword>
<dbReference type="Pfam" id="PF24882">
    <property type="entry name" value="WHD_ORC2"/>
    <property type="match status" value="1"/>
</dbReference>
<evidence type="ECO:0000256" key="6">
    <source>
        <dbReference type="RuleBase" id="RU368084"/>
    </source>
</evidence>